<dbReference type="AlphaFoldDB" id="A0A3F3PSE4"/>
<dbReference type="Proteomes" id="UP000253729">
    <property type="component" value="Unassembled WGS sequence"/>
</dbReference>
<evidence type="ECO:0000256" key="1">
    <source>
        <dbReference type="SAM" id="MobiDB-lite"/>
    </source>
</evidence>
<keyword evidence="3" id="KW-1185">Reference proteome</keyword>
<dbReference type="EMBL" id="KZ852065">
    <property type="protein sequence ID" value="RDH29738.1"/>
    <property type="molecule type" value="Genomic_DNA"/>
</dbReference>
<evidence type="ECO:0000313" key="2">
    <source>
        <dbReference type="EMBL" id="RDH29738.1"/>
    </source>
</evidence>
<dbReference type="RefSeq" id="XP_026622760.1">
    <property type="nucleotide sequence ID" value="XM_026767455.1"/>
</dbReference>
<reference evidence="2 3" key="1">
    <citation type="submission" date="2018-07" db="EMBL/GenBank/DDBJ databases">
        <title>The genomes of Aspergillus section Nigri reveals drivers in fungal speciation.</title>
        <authorList>
            <consortium name="DOE Joint Genome Institute"/>
            <person name="Vesth T.C."/>
            <person name="Nybo J."/>
            <person name="Theobald S."/>
            <person name="Brandl J."/>
            <person name="Frisvad J.C."/>
            <person name="Nielsen K.F."/>
            <person name="Lyhne E.K."/>
            <person name="Kogle M.E."/>
            <person name="Kuo A."/>
            <person name="Riley R."/>
            <person name="Clum A."/>
            <person name="Nolan M."/>
            <person name="Lipzen A."/>
            <person name="Salamov A."/>
            <person name="Henrissat B."/>
            <person name="Wiebenga A."/>
            <person name="De vries R.P."/>
            <person name="Grigoriev I.V."/>
            <person name="Mortensen U.H."/>
            <person name="Andersen M.R."/>
            <person name="Baker S.E."/>
        </authorList>
    </citation>
    <scope>NUCLEOTIDE SEQUENCE [LARGE SCALE GENOMIC DNA]</scope>
    <source>
        <strain evidence="2 3">CBS 139.54b</strain>
    </source>
</reference>
<evidence type="ECO:0000313" key="3">
    <source>
        <dbReference type="Proteomes" id="UP000253729"/>
    </source>
</evidence>
<accession>A0A3F3PSE4</accession>
<gene>
    <name evidence="2" type="ORF">BDQ94DRAFT_149795</name>
</gene>
<sequence>MASFLYNTSIVGLLPTRKFHSPRPRSDSEPLPNPSPTDQPVQKSLSIAHFVSWSNRANHESEVCGYG</sequence>
<name>A0A3F3PSE4_9EURO</name>
<protein>
    <submittedName>
        <fullName evidence="2">Uncharacterized protein</fullName>
    </submittedName>
</protein>
<proteinExistence type="predicted"/>
<organism evidence="2 3">
    <name type="scientific">Aspergillus welwitschiae</name>
    <dbReference type="NCBI Taxonomy" id="1341132"/>
    <lineage>
        <taxon>Eukaryota</taxon>
        <taxon>Fungi</taxon>
        <taxon>Dikarya</taxon>
        <taxon>Ascomycota</taxon>
        <taxon>Pezizomycotina</taxon>
        <taxon>Eurotiomycetes</taxon>
        <taxon>Eurotiomycetidae</taxon>
        <taxon>Eurotiales</taxon>
        <taxon>Aspergillaceae</taxon>
        <taxon>Aspergillus</taxon>
        <taxon>Aspergillus subgen. Circumdati</taxon>
    </lineage>
</organism>
<dbReference type="GeneID" id="38135811"/>
<feature type="region of interest" description="Disordered" evidence="1">
    <location>
        <begin position="16"/>
        <end position="41"/>
    </location>
</feature>